<protein>
    <submittedName>
        <fullName evidence="1">Uncharacterized protein</fullName>
    </submittedName>
</protein>
<dbReference type="EMBL" id="BGPR01064943">
    <property type="protein sequence ID" value="GBO39839.1"/>
    <property type="molecule type" value="Genomic_DNA"/>
</dbReference>
<gene>
    <name evidence="1" type="ORF">AVEN_240427_1</name>
</gene>
<accession>A0A4Y2WRL7</accession>
<dbReference type="AlphaFoldDB" id="A0A4Y2WRL7"/>
<evidence type="ECO:0000313" key="1">
    <source>
        <dbReference type="EMBL" id="GBO39839.1"/>
    </source>
</evidence>
<sequence length="132" mass="15805">MKAPTKKDIRQRNIVHKVDLYSVRDSFLKAAETRGDDCEEKIITRIKDQYFASKDARYHFFCQMKLYRLPSETGAKRGYRPARNVVETMECIYSYLEEKPEECKFSMEELLNQIQGEFYPEIRTVKTRLFKK</sequence>
<dbReference type="OrthoDB" id="7327198at2759"/>
<proteinExistence type="predicted"/>
<dbReference type="Proteomes" id="UP000499080">
    <property type="component" value="Unassembled WGS sequence"/>
</dbReference>
<comment type="caution">
    <text evidence="1">The sequence shown here is derived from an EMBL/GenBank/DDBJ whole genome shotgun (WGS) entry which is preliminary data.</text>
</comment>
<name>A0A4Y2WRL7_ARAVE</name>
<keyword evidence="2" id="KW-1185">Reference proteome</keyword>
<reference evidence="1 2" key="1">
    <citation type="journal article" date="2019" name="Sci. Rep.">
        <title>Orb-weaving spider Araneus ventricosus genome elucidates the spidroin gene catalogue.</title>
        <authorList>
            <person name="Kono N."/>
            <person name="Nakamura H."/>
            <person name="Ohtoshi R."/>
            <person name="Moran D.A.P."/>
            <person name="Shinohara A."/>
            <person name="Yoshida Y."/>
            <person name="Fujiwara M."/>
            <person name="Mori M."/>
            <person name="Tomita M."/>
            <person name="Arakawa K."/>
        </authorList>
    </citation>
    <scope>NUCLEOTIDE SEQUENCE [LARGE SCALE GENOMIC DNA]</scope>
</reference>
<organism evidence="1 2">
    <name type="scientific">Araneus ventricosus</name>
    <name type="common">Orbweaver spider</name>
    <name type="synonym">Epeira ventricosa</name>
    <dbReference type="NCBI Taxonomy" id="182803"/>
    <lineage>
        <taxon>Eukaryota</taxon>
        <taxon>Metazoa</taxon>
        <taxon>Ecdysozoa</taxon>
        <taxon>Arthropoda</taxon>
        <taxon>Chelicerata</taxon>
        <taxon>Arachnida</taxon>
        <taxon>Araneae</taxon>
        <taxon>Araneomorphae</taxon>
        <taxon>Entelegynae</taxon>
        <taxon>Araneoidea</taxon>
        <taxon>Araneidae</taxon>
        <taxon>Araneus</taxon>
    </lineage>
</organism>
<evidence type="ECO:0000313" key="2">
    <source>
        <dbReference type="Proteomes" id="UP000499080"/>
    </source>
</evidence>